<name>A0ABS9U046_9MICC</name>
<accession>A0ABS9U046</accession>
<feature type="transmembrane region" description="Helical" evidence="6">
    <location>
        <begin position="135"/>
        <end position="154"/>
    </location>
</feature>
<comment type="caution">
    <text evidence="7">The sequence shown here is derived from an EMBL/GenBank/DDBJ whole genome shotgun (WGS) entry which is preliminary data.</text>
</comment>
<evidence type="ECO:0000256" key="5">
    <source>
        <dbReference type="ARBA" id="ARBA00023136"/>
    </source>
</evidence>
<dbReference type="Proteomes" id="UP001202922">
    <property type="component" value="Unassembled WGS sequence"/>
</dbReference>
<feature type="transmembrane region" description="Helical" evidence="6">
    <location>
        <begin position="174"/>
        <end position="194"/>
    </location>
</feature>
<dbReference type="RefSeq" id="WP_241053561.1">
    <property type="nucleotide sequence ID" value="NZ_JAKZBV010000001.1"/>
</dbReference>
<evidence type="ECO:0000256" key="2">
    <source>
        <dbReference type="ARBA" id="ARBA00022475"/>
    </source>
</evidence>
<dbReference type="InterPro" id="IPR001851">
    <property type="entry name" value="ABC_transp_permease"/>
</dbReference>
<feature type="transmembrane region" description="Helical" evidence="6">
    <location>
        <begin position="109"/>
        <end position="128"/>
    </location>
</feature>
<keyword evidence="3 6" id="KW-0812">Transmembrane</keyword>
<feature type="transmembrane region" description="Helical" evidence="6">
    <location>
        <begin position="279"/>
        <end position="299"/>
    </location>
</feature>
<protein>
    <submittedName>
        <fullName evidence="7">ABC transporter permease</fullName>
    </submittedName>
</protein>
<keyword evidence="5 6" id="KW-0472">Membrane</keyword>
<dbReference type="CDD" id="cd06579">
    <property type="entry name" value="TM_PBP1_transp_AraH_like"/>
    <property type="match status" value="1"/>
</dbReference>
<evidence type="ECO:0000256" key="6">
    <source>
        <dbReference type="SAM" id="Phobius"/>
    </source>
</evidence>
<dbReference type="PANTHER" id="PTHR32196:SF72">
    <property type="entry name" value="RIBOSE IMPORT PERMEASE PROTEIN RBSC"/>
    <property type="match status" value="1"/>
</dbReference>
<sequence length="329" mass="33039">MTAQQLTAPPARVLKTRVALPKGTAYRLAPAGTTVVALAAIMVACGAIQPNVWSVDGLSLVFSSIVPLVLAALAQMVMMSIGDIDLSIGAFVGLVTAVSATLLATSPLLGLLVLVGLVAGYAVLGALVQLRGVPSLVATLGASFIWLGIGLFLLPTPGGIAPGWLSDYSLWSLPLIPVPVFVAVVLTAGVWALTQRTGTGVKFRALGSNPTALLRGGSSTLAVRVGAYTAVGVLGVLAGLSLTSQIGGGDPNSANGYTMISVAAVILGGGTFSGGRAVAWGTLFGAATLGMLTVLLSLLNLSSNIQPAIQGLIVIAALAGRRLVERIAK</sequence>
<proteinExistence type="predicted"/>
<dbReference type="PANTHER" id="PTHR32196">
    <property type="entry name" value="ABC TRANSPORTER PERMEASE PROTEIN YPHD-RELATED-RELATED"/>
    <property type="match status" value="1"/>
</dbReference>
<feature type="transmembrane region" description="Helical" evidence="6">
    <location>
        <begin position="86"/>
        <end position="103"/>
    </location>
</feature>
<evidence type="ECO:0000313" key="7">
    <source>
        <dbReference type="EMBL" id="MCH6470062.1"/>
    </source>
</evidence>
<comment type="subcellular location">
    <subcellularLocation>
        <location evidence="1">Cell membrane</location>
        <topology evidence="1">Multi-pass membrane protein</topology>
    </subcellularLocation>
</comment>
<keyword evidence="8" id="KW-1185">Reference proteome</keyword>
<dbReference type="Pfam" id="PF02653">
    <property type="entry name" value="BPD_transp_2"/>
    <property type="match status" value="1"/>
</dbReference>
<keyword evidence="4 6" id="KW-1133">Transmembrane helix</keyword>
<gene>
    <name evidence="7" type="ORF">L0M17_08740</name>
</gene>
<evidence type="ECO:0000256" key="3">
    <source>
        <dbReference type="ARBA" id="ARBA00022692"/>
    </source>
</evidence>
<feature type="transmembrane region" description="Helical" evidence="6">
    <location>
        <begin position="55"/>
        <end position="74"/>
    </location>
</feature>
<feature type="transmembrane region" description="Helical" evidence="6">
    <location>
        <begin position="221"/>
        <end position="242"/>
    </location>
</feature>
<evidence type="ECO:0000313" key="8">
    <source>
        <dbReference type="Proteomes" id="UP001202922"/>
    </source>
</evidence>
<evidence type="ECO:0000256" key="4">
    <source>
        <dbReference type="ARBA" id="ARBA00022989"/>
    </source>
</evidence>
<organism evidence="7 8">
    <name type="scientific">Sinomonas terrae</name>
    <dbReference type="NCBI Taxonomy" id="2908838"/>
    <lineage>
        <taxon>Bacteria</taxon>
        <taxon>Bacillati</taxon>
        <taxon>Actinomycetota</taxon>
        <taxon>Actinomycetes</taxon>
        <taxon>Micrococcales</taxon>
        <taxon>Micrococcaceae</taxon>
        <taxon>Sinomonas</taxon>
    </lineage>
</organism>
<feature type="transmembrane region" description="Helical" evidence="6">
    <location>
        <begin position="25"/>
        <end position="49"/>
    </location>
</feature>
<keyword evidence="2" id="KW-1003">Cell membrane</keyword>
<evidence type="ECO:0000256" key="1">
    <source>
        <dbReference type="ARBA" id="ARBA00004651"/>
    </source>
</evidence>
<reference evidence="7 8" key="1">
    <citation type="submission" date="2022-03" db="EMBL/GenBank/DDBJ databases">
        <title>Sinomonas sp. isolated from a soil.</title>
        <authorList>
            <person name="Han J."/>
            <person name="Kim D.-U."/>
        </authorList>
    </citation>
    <scope>NUCLEOTIDE SEQUENCE [LARGE SCALE GENOMIC DNA]</scope>
    <source>
        <strain evidence="7 8">5-5</strain>
    </source>
</reference>
<dbReference type="EMBL" id="JAKZBV010000001">
    <property type="protein sequence ID" value="MCH6470062.1"/>
    <property type="molecule type" value="Genomic_DNA"/>
</dbReference>